<reference evidence="2" key="1">
    <citation type="submission" date="2018-05" db="EMBL/GenBank/DDBJ databases">
        <authorList>
            <person name="Lanie J.A."/>
            <person name="Ng W.-L."/>
            <person name="Kazmierczak K.M."/>
            <person name="Andrzejewski T.M."/>
            <person name="Davidsen T.M."/>
            <person name="Wayne K.J."/>
            <person name="Tettelin H."/>
            <person name="Glass J.I."/>
            <person name="Rusch D."/>
            <person name="Podicherti R."/>
            <person name="Tsui H.-C.T."/>
            <person name="Winkler M.E."/>
        </authorList>
    </citation>
    <scope>NUCLEOTIDE SEQUENCE</scope>
</reference>
<organism evidence="2">
    <name type="scientific">marine metagenome</name>
    <dbReference type="NCBI Taxonomy" id="408172"/>
    <lineage>
        <taxon>unclassified sequences</taxon>
        <taxon>metagenomes</taxon>
        <taxon>ecological metagenomes</taxon>
    </lineage>
</organism>
<evidence type="ECO:0000256" key="1">
    <source>
        <dbReference type="SAM" id="MobiDB-lite"/>
    </source>
</evidence>
<evidence type="ECO:0000313" key="2">
    <source>
        <dbReference type="EMBL" id="SVD87002.1"/>
    </source>
</evidence>
<dbReference type="AntiFam" id="ANF00015">
    <property type="entry name" value="tRNA translation"/>
</dbReference>
<dbReference type="EMBL" id="UINC01178694">
    <property type="protein sequence ID" value="SVD87002.1"/>
    <property type="molecule type" value="Genomic_DNA"/>
</dbReference>
<sequence length="26" mass="2728">VAELVDAPDSKSGSGNRVRVRFSLPA</sequence>
<feature type="non-terminal residue" evidence="2">
    <location>
        <position position="26"/>
    </location>
</feature>
<accession>A0A382YUR6</accession>
<gene>
    <name evidence="2" type="ORF">METZ01_LOCUS439856</name>
</gene>
<proteinExistence type="predicted"/>
<feature type="region of interest" description="Disordered" evidence="1">
    <location>
        <begin position="1"/>
        <end position="26"/>
    </location>
</feature>
<name>A0A382YUR6_9ZZZZ</name>
<dbReference type="AlphaFoldDB" id="A0A382YUR6"/>
<feature type="non-terminal residue" evidence="2">
    <location>
        <position position="1"/>
    </location>
</feature>
<protein>
    <submittedName>
        <fullName evidence="2">Uncharacterized protein</fullName>
    </submittedName>
</protein>